<keyword evidence="3" id="KW-1185">Reference proteome</keyword>
<reference evidence="2" key="2">
    <citation type="submission" date="2021-10" db="EMBL/GenBank/DDBJ databases">
        <title>Phylogenomics reveals ancestral predisposition of the termite-cultivated fungus Termitomyces towards a domesticated lifestyle.</title>
        <authorList>
            <person name="Auxier B."/>
            <person name="Grum-Grzhimaylo A."/>
            <person name="Cardenas M.E."/>
            <person name="Lodge J.D."/>
            <person name="Laessoe T."/>
            <person name="Pedersen O."/>
            <person name="Smith M.E."/>
            <person name="Kuyper T.W."/>
            <person name="Franco-Molano E.A."/>
            <person name="Baroni T.J."/>
            <person name="Aanen D.K."/>
        </authorList>
    </citation>
    <scope>NUCLEOTIDE SEQUENCE</scope>
    <source>
        <strain evidence="2">AP01</strain>
        <tissue evidence="2">Mycelium</tissue>
    </source>
</reference>
<evidence type="ECO:0000313" key="3">
    <source>
        <dbReference type="Proteomes" id="UP000775547"/>
    </source>
</evidence>
<feature type="region of interest" description="Disordered" evidence="1">
    <location>
        <begin position="1"/>
        <end position="38"/>
    </location>
</feature>
<evidence type="ECO:0000313" key="2">
    <source>
        <dbReference type="EMBL" id="KAG5637769.1"/>
    </source>
</evidence>
<dbReference type="AlphaFoldDB" id="A0A9P7K653"/>
<name>A0A9P7K653_9AGAR</name>
<sequence>MRPIPGERESDDILLTPDSFFHSSATNTKSLISPTTDSTVAQRRTLPVAFDNVRRAPLDDAPERSEYSSRLKERLREHLAYLHTYPFSEYESGLYKEVQDLPKPIREVGLALRVENQRRLWAMWLREEPYEGVSE</sequence>
<gene>
    <name evidence="2" type="ORF">DXG03_004325</name>
</gene>
<protein>
    <submittedName>
        <fullName evidence="2">Uncharacterized protein</fullName>
    </submittedName>
</protein>
<evidence type="ECO:0000256" key="1">
    <source>
        <dbReference type="SAM" id="MobiDB-lite"/>
    </source>
</evidence>
<reference evidence="2" key="1">
    <citation type="submission" date="2020-07" db="EMBL/GenBank/DDBJ databases">
        <authorList>
            <person name="Nieuwenhuis M."/>
            <person name="Van De Peppel L.J.J."/>
        </authorList>
    </citation>
    <scope>NUCLEOTIDE SEQUENCE</scope>
    <source>
        <strain evidence="2">AP01</strain>
        <tissue evidence="2">Mycelium</tissue>
    </source>
</reference>
<proteinExistence type="predicted"/>
<comment type="caution">
    <text evidence="2">The sequence shown here is derived from an EMBL/GenBank/DDBJ whole genome shotgun (WGS) entry which is preliminary data.</text>
</comment>
<feature type="compositionally biased region" description="Polar residues" evidence="1">
    <location>
        <begin position="21"/>
        <end position="38"/>
    </location>
</feature>
<accession>A0A9P7K653</accession>
<dbReference type="Proteomes" id="UP000775547">
    <property type="component" value="Unassembled WGS sequence"/>
</dbReference>
<dbReference type="EMBL" id="JABCKV010002591">
    <property type="protein sequence ID" value="KAG5637769.1"/>
    <property type="molecule type" value="Genomic_DNA"/>
</dbReference>
<organism evidence="2 3">
    <name type="scientific">Asterophora parasitica</name>
    <dbReference type="NCBI Taxonomy" id="117018"/>
    <lineage>
        <taxon>Eukaryota</taxon>
        <taxon>Fungi</taxon>
        <taxon>Dikarya</taxon>
        <taxon>Basidiomycota</taxon>
        <taxon>Agaricomycotina</taxon>
        <taxon>Agaricomycetes</taxon>
        <taxon>Agaricomycetidae</taxon>
        <taxon>Agaricales</taxon>
        <taxon>Tricholomatineae</taxon>
        <taxon>Lyophyllaceae</taxon>
        <taxon>Asterophora</taxon>
    </lineage>
</organism>